<dbReference type="Gene3D" id="3.40.50.720">
    <property type="entry name" value="NAD(P)-binding Rossmann-like Domain"/>
    <property type="match status" value="1"/>
</dbReference>
<dbReference type="PANTHER" id="PTHR43963:SF6">
    <property type="entry name" value="CHAIN DEHYDROGENASE FAMILY PROTEIN, PUTATIVE (AFU_ORTHOLOGUE AFUA_3G15350)-RELATED"/>
    <property type="match status" value="1"/>
</dbReference>
<keyword evidence="5" id="KW-1185">Reference proteome</keyword>
<dbReference type="PANTHER" id="PTHR43963">
    <property type="entry name" value="CARBONYL REDUCTASE 1-RELATED"/>
    <property type="match status" value="1"/>
</dbReference>
<protein>
    <submittedName>
        <fullName evidence="4">Carbonyl reductase, putative</fullName>
    </submittedName>
</protein>
<proteinExistence type="inferred from homology"/>
<dbReference type="RefSeq" id="XP_013332750.1">
    <property type="nucleotide sequence ID" value="XM_013477296.1"/>
</dbReference>
<dbReference type="GO" id="GO:0016491">
    <property type="term" value="F:oxidoreductase activity"/>
    <property type="evidence" value="ECO:0007669"/>
    <property type="project" value="UniProtKB-KW"/>
</dbReference>
<evidence type="ECO:0000256" key="2">
    <source>
        <dbReference type="ARBA" id="ARBA00022857"/>
    </source>
</evidence>
<reference evidence="4" key="2">
    <citation type="submission" date="2013-10" db="EMBL/GenBank/DDBJ databases">
        <authorList>
            <person name="Aslett M."/>
        </authorList>
    </citation>
    <scope>NUCLEOTIDE SEQUENCE [LARGE SCALE GENOMIC DNA]</scope>
    <source>
        <strain evidence="4">Weybridge</strain>
    </source>
</reference>
<accession>U6M353</accession>
<keyword evidence="2" id="KW-0521">NADP</keyword>
<dbReference type="InterPro" id="IPR036291">
    <property type="entry name" value="NAD(P)-bd_dom_sf"/>
</dbReference>
<evidence type="ECO:0000313" key="4">
    <source>
        <dbReference type="EMBL" id="CDJ56100.1"/>
    </source>
</evidence>
<dbReference type="Proteomes" id="UP000030763">
    <property type="component" value="Unassembled WGS sequence"/>
</dbReference>
<sequence length="253" mass="27007">MKATGAFVVTGANKGIGFETVRELGKRLNLKEAAIVLCSRTLAAGDSAISSLAKEGIIADLELLDITDRRSRRNFIFSLQNKYKHVACLVNNAGIAFRPGLIKPLAEQAKATCDVNYYGTRDITIGLAPLFGNNAKVIFLTSNLENAGPPFMSRSNRDRLLSNTVTVKTAVIGLTAALARQAEKGTLNPDAEGIIITACYPGWCKTDMAGWEIPPLSAADGGKVVAQLVLGAGRREHGKLVVEGREIKTPSQL</sequence>
<dbReference type="InterPro" id="IPR002347">
    <property type="entry name" value="SDR_fam"/>
</dbReference>
<dbReference type="OMA" id="KAFDIMN"/>
<reference evidence="4" key="1">
    <citation type="submission" date="2013-10" db="EMBL/GenBank/DDBJ databases">
        <title>Genomic analysis of the causative agents of coccidiosis in chickens.</title>
        <authorList>
            <person name="Reid A.J."/>
            <person name="Blake D."/>
            <person name="Billington K."/>
            <person name="Browne H."/>
            <person name="Dunn M."/>
            <person name="Hung S."/>
            <person name="Kawahara F."/>
            <person name="Miranda-Saavedra D."/>
            <person name="Mourier T."/>
            <person name="Nagra H."/>
            <person name="Otto T.D."/>
            <person name="Rawlings N."/>
            <person name="Sanchez A."/>
            <person name="Sanders M."/>
            <person name="Subramaniam C."/>
            <person name="Tay Y."/>
            <person name="Dear P."/>
            <person name="Doerig C."/>
            <person name="Gruber A."/>
            <person name="Parkinson J."/>
            <person name="Shirley M."/>
            <person name="Wan K.L."/>
            <person name="Berriman M."/>
            <person name="Tomley F."/>
            <person name="Pain A."/>
        </authorList>
    </citation>
    <scope>NUCLEOTIDE SEQUENCE [LARGE SCALE GENOMIC DNA]</scope>
    <source>
        <strain evidence="4">Weybridge</strain>
    </source>
</reference>
<dbReference type="GeneID" id="25335434"/>
<evidence type="ECO:0000256" key="1">
    <source>
        <dbReference type="ARBA" id="ARBA00006484"/>
    </source>
</evidence>
<dbReference type="OrthoDB" id="10262319at2759"/>
<evidence type="ECO:0000313" key="5">
    <source>
        <dbReference type="Proteomes" id="UP000030763"/>
    </source>
</evidence>
<dbReference type="PRINTS" id="PR00081">
    <property type="entry name" value="GDHRDH"/>
</dbReference>
<dbReference type="SUPFAM" id="SSF51735">
    <property type="entry name" value="NAD(P)-binding Rossmann-fold domains"/>
    <property type="match status" value="1"/>
</dbReference>
<comment type="similarity">
    <text evidence="1">Belongs to the short-chain dehydrogenases/reductases (SDR) family.</text>
</comment>
<dbReference type="EMBL" id="HG718801">
    <property type="protein sequence ID" value="CDJ56100.1"/>
    <property type="molecule type" value="Genomic_DNA"/>
</dbReference>
<dbReference type="AlphaFoldDB" id="U6M353"/>
<gene>
    <name evidence="4" type="ORF">EMWEY_00014480</name>
</gene>
<evidence type="ECO:0000256" key="3">
    <source>
        <dbReference type="ARBA" id="ARBA00023002"/>
    </source>
</evidence>
<name>U6M353_EIMMA</name>
<dbReference type="Pfam" id="PF00106">
    <property type="entry name" value="adh_short"/>
    <property type="match status" value="1"/>
</dbReference>
<organism evidence="4 5">
    <name type="scientific">Eimeria maxima</name>
    <name type="common">Coccidian parasite</name>
    <dbReference type="NCBI Taxonomy" id="5804"/>
    <lineage>
        <taxon>Eukaryota</taxon>
        <taxon>Sar</taxon>
        <taxon>Alveolata</taxon>
        <taxon>Apicomplexa</taxon>
        <taxon>Conoidasida</taxon>
        <taxon>Coccidia</taxon>
        <taxon>Eucoccidiorida</taxon>
        <taxon>Eimeriorina</taxon>
        <taxon>Eimeriidae</taxon>
        <taxon>Eimeria</taxon>
    </lineage>
</organism>
<dbReference type="VEuPathDB" id="ToxoDB:EMWEY_00014480"/>
<keyword evidence="3" id="KW-0560">Oxidoreductase</keyword>